<dbReference type="AlphaFoldDB" id="A0AA36AVM8"/>
<dbReference type="EMBL" id="OX597818">
    <property type="protein sequence ID" value="CAI9723120.1"/>
    <property type="molecule type" value="Genomic_DNA"/>
</dbReference>
<protein>
    <submittedName>
        <fullName evidence="2">Uncharacterized protein</fullName>
    </submittedName>
</protein>
<keyword evidence="3" id="KW-1185">Reference proteome</keyword>
<sequence length="72" mass="7350">MLAIFLAFIVGGGDSGDGDDICSDGGGGVGAVLVFDAISGACYFKVDIHAFVAEHQKYHPGTYVGIPLSTTK</sequence>
<gene>
    <name evidence="2" type="ORF">OCTVUL_1B017509</name>
</gene>
<keyword evidence="1" id="KW-0732">Signal</keyword>
<evidence type="ECO:0000313" key="2">
    <source>
        <dbReference type="EMBL" id="CAI9723120.1"/>
    </source>
</evidence>
<evidence type="ECO:0000256" key="1">
    <source>
        <dbReference type="SAM" id="SignalP"/>
    </source>
</evidence>
<evidence type="ECO:0000313" key="3">
    <source>
        <dbReference type="Proteomes" id="UP001162480"/>
    </source>
</evidence>
<accession>A0AA36AVM8</accession>
<name>A0AA36AVM8_OCTVU</name>
<proteinExistence type="predicted"/>
<reference evidence="2" key="1">
    <citation type="submission" date="2023-08" db="EMBL/GenBank/DDBJ databases">
        <authorList>
            <person name="Alioto T."/>
            <person name="Alioto T."/>
            <person name="Gomez Garrido J."/>
        </authorList>
    </citation>
    <scope>NUCLEOTIDE SEQUENCE</scope>
</reference>
<feature type="signal peptide" evidence="1">
    <location>
        <begin position="1"/>
        <end position="15"/>
    </location>
</feature>
<organism evidence="2 3">
    <name type="scientific">Octopus vulgaris</name>
    <name type="common">Common octopus</name>
    <dbReference type="NCBI Taxonomy" id="6645"/>
    <lineage>
        <taxon>Eukaryota</taxon>
        <taxon>Metazoa</taxon>
        <taxon>Spiralia</taxon>
        <taxon>Lophotrochozoa</taxon>
        <taxon>Mollusca</taxon>
        <taxon>Cephalopoda</taxon>
        <taxon>Coleoidea</taxon>
        <taxon>Octopodiformes</taxon>
        <taxon>Octopoda</taxon>
        <taxon>Incirrata</taxon>
        <taxon>Octopodidae</taxon>
        <taxon>Octopus</taxon>
    </lineage>
</organism>
<feature type="chain" id="PRO_5041348036" evidence="1">
    <location>
        <begin position="16"/>
        <end position="72"/>
    </location>
</feature>
<dbReference type="Proteomes" id="UP001162480">
    <property type="component" value="Chromosome 5"/>
</dbReference>